<proteinExistence type="predicted"/>
<dbReference type="EMBL" id="KN833707">
    <property type="protein sequence ID" value="KIK25548.1"/>
    <property type="molecule type" value="Genomic_DNA"/>
</dbReference>
<reference evidence="2" key="2">
    <citation type="submission" date="2015-01" db="EMBL/GenBank/DDBJ databases">
        <title>Evolutionary Origins and Diversification of the Mycorrhizal Mutualists.</title>
        <authorList>
            <consortium name="DOE Joint Genome Institute"/>
            <consortium name="Mycorrhizal Genomics Consortium"/>
            <person name="Kohler A."/>
            <person name="Kuo A."/>
            <person name="Nagy L.G."/>
            <person name="Floudas D."/>
            <person name="Copeland A."/>
            <person name="Barry K.W."/>
            <person name="Cichocki N."/>
            <person name="Veneault-Fourrey C."/>
            <person name="LaButti K."/>
            <person name="Lindquist E.A."/>
            <person name="Lipzen A."/>
            <person name="Lundell T."/>
            <person name="Morin E."/>
            <person name="Murat C."/>
            <person name="Riley R."/>
            <person name="Ohm R."/>
            <person name="Sun H."/>
            <person name="Tunlid A."/>
            <person name="Henrissat B."/>
            <person name="Grigoriev I.V."/>
            <person name="Hibbett D.S."/>
            <person name="Martin F."/>
        </authorList>
    </citation>
    <scope>NUCLEOTIDE SEQUENCE [LARGE SCALE GENOMIC DNA]</scope>
    <source>
        <strain evidence="2">441</strain>
    </source>
</reference>
<gene>
    <name evidence="1" type="ORF">PISMIDRAFT_340172</name>
</gene>
<reference evidence="1 2" key="1">
    <citation type="submission" date="2014-04" db="EMBL/GenBank/DDBJ databases">
        <authorList>
            <consortium name="DOE Joint Genome Institute"/>
            <person name="Kuo A."/>
            <person name="Kohler A."/>
            <person name="Costa M.D."/>
            <person name="Nagy L.G."/>
            <person name="Floudas D."/>
            <person name="Copeland A."/>
            <person name="Barry K.W."/>
            <person name="Cichocki N."/>
            <person name="Veneault-Fourrey C."/>
            <person name="LaButti K."/>
            <person name="Lindquist E.A."/>
            <person name="Lipzen A."/>
            <person name="Lundell T."/>
            <person name="Morin E."/>
            <person name="Murat C."/>
            <person name="Sun H."/>
            <person name="Tunlid A."/>
            <person name="Henrissat B."/>
            <person name="Grigoriev I.V."/>
            <person name="Hibbett D.S."/>
            <person name="Martin F."/>
            <person name="Nordberg H.P."/>
            <person name="Cantor M.N."/>
            <person name="Hua S.X."/>
        </authorList>
    </citation>
    <scope>NUCLEOTIDE SEQUENCE [LARGE SCALE GENOMIC DNA]</scope>
    <source>
        <strain evidence="1 2">441</strain>
    </source>
</reference>
<dbReference type="HOGENOM" id="CLU_2197992_0_0_1"/>
<organism evidence="1 2">
    <name type="scientific">Pisolithus microcarpus 441</name>
    <dbReference type="NCBI Taxonomy" id="765257"/>
    <lineage>
        <taxon>Eukaryota</taxon>
        <taxon>Fungi</taxon>
        <taxon>Dikarya</taxon>
        <taxon>Basidiomycota</taxon>
        <taxon>Agaricomycotina</taxon>
        <taxon>Agaricomycetes</taxon>
        <taxon>Agaricomycetidae</taxon>
        <taxon>Boletales</taxon>
        <taxon>Sclerodermatineae</taxon>
        <taxon>Pisolithaceae</taxon>
        <taxon>Pisolithus</taxon>
    </lineage>
</organism>
<keyword evidence="2" id="KW-1185">Reference proteome</keyword>
<evidence type="ECO:0000313" key="2">
    <source>
        <dbReference type="Proteomes" id="UP000054018"/>
    </source>
</evidence>
<evidence type="ECO:0000313" key="1">
    <source>
        <dbReference type="EMBL" id="KIK25548.1"/>
    </source>
</evidence>
<name>A0A0D0A0H9_9AGAM</name>
<accession>A0A0D0A0H9</accession>
<protein>
    <submittedName>
        <fullName evidence="1">Uncharacterized protein</fullName>
    </submittedName>
</protein>
<sequence>MVIIRTVPDVGESGVFSKKIGRGKCLYHIYRAIRERGNNASSAPRADTHPHTQDLICKVVGVTMGEAGEKFSFTVLGYQPSLRVAFNSFPRANRVQHYSTCANIPPIC</sequence>
<dbReference type="Proteomes" id="UP000054018">
    <property type="component" value="Unassembled WGS sequence"/>
</dbReference>
<dbReference type="AlphaFoldDB" id="A0A0D0A0H9"/>